<proteinExistence type="predicted"/>
<dbReference type="EMBL" id="CAJJDO010000144">
    <property type="protein sequence ID" value="CAD8206677.1"/>
    <property type="molecule type" value="Genomic_DNA"/>
</dbReference>
<evidence type="ECO:0000313" key="2">
    <source>
        <dbReference type="Proteomes" id="UP000689195"/>
    </source>
</evidence>
<evidence type="ECO:0000313" key="1">
    <source>
        <dbReference type="EMBL" id="CAD8206677.1"/>
    </source>
</evidence>
<sequence length="148" mass="17475">MGGVKLMQLQIINHLEHYQKTKKPEKKQDDICDKSNQKIKNILKEQVNSKPASLDFFIVKTGQQKPKLDGHTWEIMSVSFSHNTIYPSFQWQNNHYIKKIRFNEIVQAFPKRPILSFTATVSIINPFLQSNVKSYIFKYCNKHQFFNL</sequence>
<reference evidence="1" key="1">
    <citation type="submission" date="2021-01" db="EMBL/GenBank/DDBJ databases">
        <authorList>
            <consortium name="Genoscope - CEA"/>
            <person name="William W."/>
        </authorList>
    </citation>
    <scope>NUCLEOTIDE SEQUENCE</scope>
</reference>
<organism evidence="1 2">
    <name type="scientific">Paramecium pentaurelia</name>
    <dbReference type="NCBI Taxonomy" id="43138"/>
    <lineage>
        <taxon>Eukaryota</taxon>
        <taxon>Sar</taxon>
        <taxon>Alveolata</taxon>
        <taxon>Ciliophora</taxon>
        <taxon>Intramacronucleata</taxon>
        <taxon>Oligohymenophorea</taxon>
        <taxon>Peniculida</taxon>
        <taxon>Parameciidae</taxon>
        <taxon>Paramecium</taxon>
    </lineage>
</organism>
<protein>
    <submittedName>
        <fullName evidence="1">Uncharacterized protein</fullName>
    </submittedName>
</protein>
<name>A0A8S1Y0D0_9CILI</name>
<comment type="caution">
    <text evidence="1">The sequence shown here is derived from an EMBL/GenBank/DDBJ whole genome shotgun (WGS) entry which is preliminary data.</text>
</comment>
<dbReference type="AlphaFoldDB" id="A0A8S1Y0D0"/>
<accession>A0A8S1Y0D0</accession>
<dbReference type="Proteomes" id="UP000689195">
    <property type="component" value="Unassembled WGS sequence"/>
</dbReference>
<keyword evidence="2" id="KW-1185">Reference proteome</keyword>
<gene>
    <name evidence="1" type="ORF">PPENT_87.1.T1440153</name>
</gene>